<evidence type="ECO:0000256" key="1">
    <source>
        <dbReference type="ARBA" id="ARBA00022741"/>
    </source>
</evidence>
<evidence type="ECO:0000259" key="9">
    <source>
        <dbReference type="PROSITE" id="PS51192"/>
    </source>
</evidence>
<feature type="domain" description="Helicase ATP-binding" evidence="9">
    <location>
        <begin position="32"/>
        <end position="206"/>
    </location>
</feature>
<gene>
    <name evidence="12" type="ORF">EWE74_07490</name>
</gene>
<dbReference type="GO" id="GO:0003676">
    <property type="term" value="F:nucleic acid binding"/>
    <property type="evidence" value="ECO:0007669"/>
    <property type="project" value="InterPro"/>
</dbReference>
<dbReference type="CDD" id="cd00268">
    <property type="entry name" value="DEADc"/>
    <property type="match status" value="1"/>
</dbReference>
<evidence type="ECO:0000256" key="6">
    <source>
        <dbReference type="PROSITE-ProRule" id="PRU00552"/>
    </source>
</evidence>
<evidence type="ECO:0000256" key="5">
    <source>
        <dbReference type="ARBA" id="ARBA00038437"/>
    </source>
</evidence>
<dbReference type="SUPFAM" id="SSF52540">
    <property type="entry name" value="P-loop containing nucleoside triphosphate hydrolases"/>
    <property type="match status" value="1"/>
</dbReference>
<evidence type="ECO:0000313" key="13">
    <source>
        <dbReference type="Proteomes" id="UP000292855"/>
    </source>
</evidence>
<sequence>MKFIEFGFSPTLEEGLDSMGFEEATPIQEKTIPVILNGKDIIACAQTGTGKTASYLLPILNKIAENPQERINSLILVPTRELAVQIDQQIMGFGYFTGATSICVYGGGDGAGYEQQRRAIQEGVNIIVATPGRLIAHMGSGKVDYSHLEHLVLDEADRMLDMGFHDDIMRIISALPKKRQSLLFSATMPPKIRTLAKKILYQPLEINVAISKPSEGIDQQAYLVYDEHKMELIKHILDNPVYESTIIFASKKDIVKRLTKELIKKGIVAEGFHSDLEQVQREDIMQRFKARRIRVLVGTDVISRGIDIVGISLVVNYDVPPDPEDYVHRIGRTARAATTGTAITFINEKDQNRFSRIERLIEREIPKTPLPAGFTEGPLYAPRTGTKKKNTNRKKPFRNFKRAKGKEKE</sequence>
<dbReference type="GO" id="GO:0003724">
    <property type="term" value="F:RNA helicase activity"/>
    <property type="evidence" value="ECO:0007669"/>
    <property type="project" value="InterPro"/>
</dbReference>
<feature type="compositionally biased region" description="Basic residues" evidence="8">
    <location>
        <begin position="385"/>
        <end position="409"/>
    </location>
</feature>
<feature type="short sequence motif" description="Q motif" evidence="6">
    <location>
        <begin position="1"/>
        <end position="29"/>
    </location>
</feature>
<dbReference type="SMART" id="SM00487">
    <property type="entry name" value="DEXDc"/>
    <property type="match status" value="1"/>
</dbReference>
<proteinExistence type="inferred from homology"/>
<keyword evidence="4 7" id="KW-0067">ATP-binding</keyword>
<dbReference type="InterPro" id="IPR044742">
    <property type="entry name" value="DEAD/DEAH_RhlB"/>
</dbReference>
<reference evidence="12 13" key="1">
    <citation type="submission" date="2019-02" db="EMBL/GenBank/DDBJ databases">
        <authorList>
            <person name="Li Y."/>
        </authorList>
    </citation>
    <scope>NUCLEOTIDE SEQUENCE [LARGE SCALE GENOMIC DNA]</scope>
    <source>
        <strain evidence="12 13">30C10-4-7</strain>
    </source>
</reference>
<dbReference type="InterPro" id="IPR011545">
    <property type="entry name" value="DEAD/DEAH_box_helicase_dom"/>
</dbReference>
<evidence type="ECO:0000256" key="3">
    <source>
        <dbReference type="ARBA" id="ARBA00022806"/>
    </source>
</evidence>
<evidence type="ECO:0000256" key="7">
    <source>
        <dbReference type="RuleBase" id="RU000492"/>
    </source>
</evidence>
<feature type="domain" description="DEAD-box RNA helicase Q" evidence="11">
    <location>
        <begin position="1"/>
        <end position="29"/>
    </location>
</feature>
<evidence type="ECO:0000259" key="10">
    <source>
        <dbReference type="PROSITE" id="PS51194"/>
    </source>
</evidence>
<dbReference type="Gene3D" id="3.40.50.300">
    <property type="entry name" value="P-loop containing nucleotide triphosphate hydrolases"/>
    <property type="match status" value="2"/>
</dbReference>
<dbReference type="PANTHER" id="PTHR47959">
    <property type="entry name" value="ATP-DEPENDENT RNA HELICASE RHLE-RELATED"/>
    <property type="match status" value="1"/>
</dbReference>
<dbReference type="Pfam" id="PF00271">
    <property type="entry name" value="Helicase_C"/>
    <property type="match status" value="1"/>
</dbReference>
<dbReference type="Pfam" id="PF00270">
    <property type="entry name" value="DEAD"/>
    <property type="match status" value="1"/>
</dbReference>
<dbReference type="InterPro" id="IPR027417">
    <property type="entry name" value="P-loop_NTPase"/>
</dbReference>
<dbReference type="CDD" id="cd18787">
    <property type="entry name" value="SF2_C_DEAD"/>
    <property type="match status" value="1"/>
</dbReference>
<evidence type="ECO:0000259" key="11">
    <source>
        <dbReference type="PROSITE" id="PS51195"/>
    </source>
</evidence>
<dbReference type="RefSeq" id="WP_130140853.1">
    <property type="nucleotide sequence ID" value="NZ_SGIT01000001.1"/>
</dbReference>
<dbReference type="InterPro" id="IPR014001">
    <property type="entry name" value="Helicase_ATP-bd"/>
</dbReference>
<dbReference type="InterPro" id="IPR001650">
    <property type="entry name" value="Helicase_C-like"/>
</dbReference>
<evidence type="ECO:0000313" key="12">
    <source>
        <dbReference type="EMBL" id="RZF62628.1"/>
    </source>
</evidence>
<dbReference type="AlphaFoldDB" id="A0A4V2DCT7"/>
<keyword evidence="1 7" id="KW-0547">Nucleotide-binding</keyword>
<dbReference type="PANTHER" id="PTHR47959:SF13">
    <property type="entry name" value="ATP-DEPENDENT RNA HELICASE RHLE"/>
    <property type="match status" value="1"/>
</dbReference>
<dbReference type="SMART" id="SM00490">
    <property type="entry name" value="HELICc"/>
    <property type="match status" value="1"/>
</dbReference>
<dbReference type="EMBL" id="SGIT01000001">
    <property type="protein sequence ID" value="RZF62628.1"/>
    <property type="molecule type" value="Genomic_DNA"/>
</dbReference>
<evidence type="ECO:0000256" key="4">
    <source>
        <dbReference type="ARBA" id="ARBA00022840"/>
    </source>
</evidence>
<evidence type="ECO:0000256" key="2">
    <source>
        <dbReference type="ARBA" id="ARBA00022801"/>
    </source>
</evidence>
<feature type="region of interest" description="Disordered" evidence="8">
    <location>
        <begin position="369"/>
        <end position="409"/>
    </location>
</feature>
<dbReference type="OrthoDB" id="9762011at2"/>
<dbReference type="PROSITE" id="PS51194">
    <property type="entry name" value="HELICASE_CTER"/>
    <property type="match status" value="1"/>
</dbReference>
<dbReference type="PROSITE" id="PS00039">
    <property type="entry name" value="DEAD_ATP_HELICASE"/>
    <property type="match status" value="1"/>
</dbReference>
<accession>A0A4V2DCT7</accession>
<organism evidence="12 13">
    <name type="scientific">Sphingobacterium corticibacterium</name>
    <dbReference type="NCBI Taxonomy" id="2484746"/>
    <lineage>
        <taxon>Bacteria</taxon>
        <taxon>Pseudomonadati</taxon>
        <taxon>Bacteroidota</taxon>
        <taxon>Sphingobacteriia</taxon>
        <taxon>Sphingobacteriales</taxon>
        <taxon>Sphingobacteriaceae</taxon>
        <taxon>Sphingobacterium</taxon>
    </lineage>
</organism>
<comment type="similarity">
    <text evidence="5 7">Belongs to the DEAD box helicase family.</text>
</comment>
<keyword evidence="2 7" id="KW-0378">Hydrolase</keyword>
<name>A0A4V2DCT7_9SPHI</name>
<dbReference type="InterPro" id="IPR000629">
    <property type="entry name" value="RNA-helicase_DEAD-box_CS"/>
</dbReference>
<keyword evidence="3 7" id="KW-0347">Helicase</keyword>
<comment type="caution">
    <text evidence="12">The sequence shown here is derived from an EMBL/GenBank/DDBJ whole genome shotgun (WGS) entry which is preliminary data.</text>
</comment>
<dbReference type="InterPro" id="IPR050079">
    <property type="entry name" value="DEAD_box_RNA_helicase"/>
</dbReference>
<evidence type="ECO:0000256" key="8">
    <source>
        <dbReference type="SAM" id="MobiDB-lite"/>
    </source>
</evidence>
<feature type="domain" description="Helicase C-terminal" evidence="10">
    <location>
        <begin position="232"/>
        <end position="376"/>
    </location>
</feature>
<dbReference type="GO" id="GO:0016787">
    <property type="term" value="F:hydrolase activity"/>
    <property type="evidence" value="ECO:0007669"/>
    <property type="project" value="UniProtKB-KW"/>
</dbReference>
<dbReference type="InterPro" id="IPR014014">
    <property type="entry name" value="RNA_helicase_DEAD_Q_motif"/>
</dbReference>
<keyword evidence="13" id="KW-1185">Reference proteome</keyword>
<dbReference type="PROSITE" id="PS51195">
    <property type="entry name" value="Q_MOTIF"/>
    <property type="match status" value="1"/>
</dbReference>
<dbReference type="Proteomes" id="UP000292855">
    <property type="component" value="Unassembled WGS sequence"/>
</dbReference>
<protein>
    <submittedName>
        <fullName evidence="12">DEAD/DEAH box helicase</fullName>
    </submittedName>
</protein>
<dbReference type="GO" id="GO:0005829">
    <property type="term" value="C:cytosol"/>
    <property type="evidence" value="ECO:0007669"/>
    <property type="project" value="TreeGrafter"/>
</dbReference>
<dbReference type="PROSITE" id="PS51192">
    <property type="entry name" value="HELICASE_ATP_BIND_1"/>
    <property type="match status" value="1"/>
</dbReference>
<dbReference type="GO" id="GO:0005524">
    <property type="term" value="F:ATP binding"/>
    <property type="evidence" value="ECO:0007669"/>
    <property type="project" value="UniProtKB-KW"/>
</dbReference>